<protein>
    <submittedName>
        <fullName evidence="7">Uncharacterized protein</fullName>
    </submittedName>
</protein>
<comment type="subcellular location">
    <subcellularLocation>
        <location evidence="1">Virion</location>
    </subcellularLocation>
</comment>
<dbReference type="GO" id="GO:0044423">
    <property type="term" value="C:virion component"/>
    <property type="evidence" value="ECO:0007669"/>
    <property type="project" value="UniProtKB-KW"/>
</dbReference>
<evidence type="ECO:0000313" key="7">
    <source>
        <dbReference type="EMBL" id="KKK93406.1"/>
    </source>
</evidence>
<dbReference type="AlphaFoldDB" id="A0A0F9C9S2"/>
<dbReference type="InterPro" id="IPR020991">
    <property type="entry name" value="Connector_podovirus"/>
</dbReference>
<proteinExistence type="predicted"/>
<dbReference type="Pfam" id="PF12236">
    <property type="entry name" value="Head-tail_con"/>
    <property type="match status" value="1"/>
</dbReference>
<keyword evidence="2" id="KW-1162">Viral penetration into host cytoplasm</keyword>
<keyword evidence="5" id="KW-0231">Viral genome packaging</keyword>
<evidence type="ECO:0000256" key="4">
    <source>
        <dbReference type="ARBA" id="ARBA00022844"/>
    </source>
</evidence>
<evidence type="ECO:0000256" key="6">
    <source>
        <dbReference type="ARBA" id="ARBA00023296"/>
    </source>
</evidence>
<dbReference type="EMBL" id="LAZR01047788">
    <property type="protein sequence ID" value="KKK93406.1"/>
    <property type="molecule type" value="Genomic_DNA"/>
</dbReference>
<keyword evidence="3" id="KW-1188">Viral release from host cell</keyword>
<evidence type="ECO:0000256" key="1">
    <source>
        <dbReference type="ARBA" id="ARBA00004328"/>
    </source>
</evidence>
<name>A0A0F9C9S2_9ZZZZ</name>
<evidence type="ECO:0000256" key="2">
    <source>
        <dbReference type="ARBA" id="ARBA00022595"/>
    </source>
</evidence>
<evidence type="ECO:0000256" key="5">
    <source>
        <dbReference type="ARBA" id="ARBA00023219"/>
    </source>
</evidence>
<reference evidence="7" key="1">
    <citation type="journal article" date="2015" name="Nature">
        <title>Complex archaea that bridge the gap between prokaryotes and eukaryotes.</title>
        <authorList>
            <person name="Spang A."/>
            <person name="Saw J.H."/>
            <person name="Jorgensen S.L."/>
            <person name="Zaremba-Niedzwiedzka K."/>
            <person name="Martijn J."/>
            <person name="Lind A.E."/>
            <person name="van Eijk R."/>
            <person name="Schleper C."/>
            <person name="Guy L."/>
            <person name="Ettema T.J."/>
        </authorList>
    </citation>
    <scope>NUCLEOTIDE SEQUENCE</scope>
</reference>
<organism evidence="7">
    <name type="scientific">marine sediment metagenome</name>
    <dbReference type="NCBI Taxonomy" id="412755"/>
    <lineage>
        <taxon>unclassified sequences</taxon>
        <taxon>metagenomes</taxon>
        <taxon>ecological metagenomes</taxon>
    </lineage>
</organism>
<gene>
    <name evidence="7" type="ORF">LCGC14_2693220</name>
</gene>
<keyword evidence="4" id="KW-0946">Virion</keyword>
<keyword evidence="6" id="KW-1160">Virus entry into host cell</keyword>
<evidence type="ECO:0000256" key="3">
    <source>
        <dbReference type="ARBA" id="ARBA00022612"/>
    </source>
</evidence>
<dbReference type="GO" id="GO:0046718">
    <property type="term" value="P:symbiont entry into host cell"/>
    <property type="evidence" value="ECO:0007669"/>
    <property type="project" value="UniProtKB-KW"/>
</dbReference>
<accession>A0A0F9C9S2</accession>
<feature type="non-terminal residue" evidence="7">
    <location>
        <position position="292"/>
    </location>
</feature>
<comment type="caution">
    <text evidence="7">The sequence shown here is derived from an EMBL/GenBank/DDBJ whole genome shotgun (WGS) entry which is preliminary data.</text>
</comment>
<sequence>MPRQIVKRFEKLVSLRSIWEQEWGDIAAYVLPRKSGVTGDRTPGSKRTGRIFDSTGLKANSDLASAMHGTLTPDGLRWFTLKFRNHVLNADIDVKKWLEQSSQIMWEALTQSNFSSEINELYLDLGAFGTGAMMVLEMPIVRTGFNGFLFRSVPIGTYVVSEDMTGQVDTFMYKTMLSARVIAEQWPDRIPDAVTNALQAENWEETFPVLHAIYPRKLSKEAQERVGDKQPSARDAKDKPWASDYIFMKGAAESSSYLEQGGFNTRSFIVPRWTKLSGELYGRGPGHDAIPD</sequence>